<gene>
    <name evidence="2" type="ORF">DX914_05005</name>
</gene>
<protein>
    <recommendedName>
        <fullName evidence="4">Thioredoxin domain-containing protein</fullName>
    </recommendedName>
</protein>
<comment type="caution">
    <text evidence="2">The sequence shown here is derived from an EMBL/GenBank/DDBJ whole genome shotgun (WGS) entry which is preliminary data.</text>
</comment>
<sequence>MVQRALLRASIFALGLILAPYQVAGAQEPLVDTYAAMLAEFSDRGITNEQRHDRLLEHYALASATLGKAGSASDEALRSAFSMSEAMLIAELGYSLPDAQRYVDDMSAVFKELARRGEATTEQRDAMMGAHLSVWQVEAAMRLATGKTRLKGNEIVALKRSGNFDPSIPAVVDVSGKDRVARVESFEPKKGPLVIVSAGCHIALKSAETISADPALSAALRRANVLWLSPASVTLSVATIAEWNARFPDARMHVAFDNSRWAGVDFARLPSFHFYLDGRLVTKINGWSSDGEATMKRIEQALKTIGVEVMPANGPTTIGGD</sequence>
<reference evidence="2 3" key="1">
    <citation type="submission" date="2018-08" db="EMBL/GenBank/DDBJ databases">
        <title>Lysobacter sp. zong2l5, whole genome shotgun sequence.</title>
        <authorList>
            <person name="Zhang X."/>
            <person name="Feng G."/>
            <person name="Zhu H."/>
        </authorList>
    </citation>
    <scope>NUCLEOTIDE SEQUENCE [LARGE SCALE GENOMIC DNA]</scope>
    <source>
        <strain evidence="3">zong2l5</strain>
    </source>
</reference>
<evidence type="ECO:0000256" key="1">
    <source>
        <dbReference type="SAM" id="SignalP"/>
    </source>
</evidence>
<proteinExistence type="predicted"/>
<accession>A0A371K3P6</accession>
<organism evidence="2 3">
    <name type="scientific">Lysobacter silvisoli</name>
    <dbReference type="NCBI Taxonomy" id="2293254"/>
    <lineage>
        <taxon>Bacteria</taxon>
        <taxon>Pseudomonadati</taxon>
        <taxon>Pseudomonadota</taxon>
        <taxon>Gammaproteobacteria</taxon>
        <taxon>Lysobacterales</taxon>
        <taxon>Lysobacteraceae</taxon>
        <taxon>Lysobacter</taxon>
    </lineage>
</organism>
<evidence type="ECO:0000313" key="3">
    <source>
        <dbReference type="Proteomes" id="UP000264492"/>
    </source>
</evidence>
<keyword evidence="1" id="KW-0732">Signal</keyword>
<feature type="signal peptide" evidence="1">
    <location>
        <begin position="1"/>
        <end position="24"/>
    </location>
</feature>
<evidence type="ECO:0008006" key="4">
    <source>
        <dbReference type="Google" id="ProtNLM"/>
    </source>
</evidence>
<dbReference type="AlphaFoldDB" id="A0A371K3P6"/>
<keyword evidence="3" id="KW-1185">Reference proteome</keyword>
<dbReference type="EMBL" id="QTSU01000001">
    <property type="protein sequence ID" value="RDZ28492.1"/>
    <property type="molecule type" value="Genomic_DNA"/>
</dbReference>
<feature type="chain" id="PRO_5016737306" description="Thioredoxin domain-containing protein" evidence="1">
    <location>
        <begin position="25"/>
        <end position="321"/>
    </location>
</feature>
<name>A0A371K3P6_9GAMM</name>
<dbReference type="Proteomes" id="UP000264492">
    <property type="component" value="Unassembled WGS sequence"/>
</dbReference>
<evidence type="ECO:0000313" key="2">
    <source>
        <dbReference type="EMBL" id="RDZ28492.1"/>
    </source>
</evidence>